<sequence length="201" mass="22284">MTDLRLLTLHGLAVKSAATPEAVAALIGQSPEDVQQALESAVGEGHAIGAKGRFMVTPGGRAWLDENYPQAFAPHRDDSAFTTAADKFERINRDLLALLTDWQSMPAGGERVPNTHTDPDYDRGILDRLGDLHDRAAKVLDRLTAAEPRLEAYVRRLDDAYDKALAGETDYVSGVRVDSYHVVWHELHEDLLRMLGRTREE</sequence>
<dbReference type="EMBL" id="FPBA01000014">
    <property type="protein sequence ID" value="SFT87419.1"/>
    <property type="molecule type" value="Genomic_DNA"/>
</dbReference>
<evidence type="ECO:0000313" key="1">
    <source>
        <dbReference type="EMBL" id="SFT87419.1"/>
    </source>
</evidence>
<accession>A0A1I7BJR1</accession>
<dbReference type="STRING" id="1296565.SAMN05660657_03649"/>
<keyword evidence="2" id="KW-1185">Reference proteome</keyword>
<evidence type="ECO:0000313" key="2">
    <source>
        <dbReference type="Proteomes" id="UP000199546"/>
    </source>
</evidence>
<name>A0A1I7BJR1_9ACTN</name>
<dbReference type="AlphaFoldDB" id="A0A1I7BJR1"/>
<reference evidence="2" key="1">
    <citation type="submission" date="2016-10" db="EMBL/GenBank/DDBJ databases">
        <authorList>
            <person name="Varghese N."/>
            <person name="Submissions S."/>
        </authorList>
    </citation>
    <scope>NUCLEOTIDE SEQUENCE [LARGE SCALE GENOMIC DNA]</scope>
    <source>
        <strain evidence="2">DSM 46136</strain>
    </source>
</reference>
<organism evidence="1 2">
    <name type="scientific">Geodermatophilus amargosae</name>
    <dbReference type="NCBI Taxonomy" id="1296565"/>
    <lineage>
        <taxon>Bacteria</taxon>
        <taxon>Bacillati</taxon>
        <taxon>Actinomycetota</taxon>
        <taxon>Actinomycetes</taxon>
        <taxon>Geodermatophilales</taxon>
        <taxon>Geodermatophilaceae</taxon>
        <taxon>Geodermatophilus</taxon>
    </lineage>
</organism>
<dbReference type="OrthoDB" id="3568381at2"/>
<protein>
    <submittedName>
        <fullName evidence="1">Uncharacterized protein</fullName>
    </submittedName>
</protein>
<gene>
    <name evidence="1" type="ORF">SAMN05660657_03649</name>
</gene>
<dbReference type="RefSeq" id="WP_093581478.1">
    <property type="nucleotide sequence ID" value="NZ_FPBA01000014.1"/>
</dbReference>
<proteinExistence type="predicted"/>
<dbReference type="Proteomes" id="UP000199546">
    <property type="component" value="Unassembled WGS sequence"/>
</dbReference>